<dbReference type="InterPro" id="IPR037914">
    <property type="entry name" value="SpoVT-AbrB_sf"/>
</dbReference>
<dbReference type="HAMAP" id="MF_01008">
    <property type="entry name" value="MraZ"/>
    <property type="match status" value="1"/>
</dbReference>
<dbReference type="GO" id="GO:2000143">
    <property type="term" value="P:negative regulation of DNA-templated transcription initiation"/>
    <property type="evidence" value="ECO:0007669"/>
    <property type="project" value="TreeGrafter"/>
</dbReference>
<keyword evidence="2 7" id="KW-0963">Cytoplasm</keyword>
<evidence type="ECO:0000313" key="9">
    <source>
        <dbReference type="EMBL" id="HIU69349.1"/>
    </source>
</evidence>
<keyword evidence="4 7" id="KW-0805">Transcription regulation</keyword>
<dbReference type="GO" id="GO:0009295">
    <property type="term" value="C:nucleoid"/>
    <property type="evidence" value="ECO:0007669"/>
    <property type="project" value="UniProtKB-SubCell"/>
</dbReference>
<keyword evidence="6 7" id="KW-0804">Transcription</keyword>
<name>A0A9D1SNQ1_9FIRM</name>
<dbReference type="Gene3D" id="3.40.1550.20">
    <property type="entry name" value="Transcriptional regulator MraZ domain"/>
    <property type="match status" value="1"/>
</dbReference>
<dbReference type="GO" id="GO:0005737">
    <property type="term" value="C:cytoplasm"/>
    <property type="evidence" value="ECO:0007669"/>
    <property type="project" value="UniProtKB-UniRule"/>
</dbReference>
<dbReference type="CDD" id="cd16320">
    <property type="entry name" value="MraZ_N"/>
    <property type="match status" value="1"/>
</dbReference>
<dbReference type="GO" id="GO:0003700">
    <property type="term" value="F:DNA-binding transcription factor activity"/>
    <property type="evidence" value="ECO:0007669"/>
    <property type="project" value="UniProtKB-UniRule"/>
</dbReference>
<reference evidence="9" key="1">
    <citation type="submission" date="2020-10" db="EMBL/GenBank/DDBJ databases">
        <authorList>
            <person name="Gilroy R."/>
        </authorList>
    </citation>
    <scope>NUCLEOTIDE SEQUENCE</scope>
    <source>
        <strain evidence="9">CHK176-6737</strain>
    </source>
</reference>
<dbReference type="GO" id="GO:0000976">
    <property type="term" value="F:transcription cis-regulatory region binding"/>
    <property type="evidence" value="ECO:0007669"/>
    <property type="project" value="TreeGrafter"/>
</dbReference>
<dbReference type="InterPro" id="IPR020603">
    <property type="entry name" value="MraZ_dom"/>
</dbReference>
<accession>A0A9D1SNQ1</accession>
<evidence type="ECO:0000313" key="10">
    <source>
        <dbReference type="Proteomes" id="UP000824125"/>
    </source>
</evidence>
<comment type="caution">
    <text evidence="9">The sequence shown here is derived from an EMBL/GenBank/DDBJ whole genome shotgun (WGS) entry which is preliminary data.</text>
</comment>
<evidence type="ECO:0000256" key="6">
    <source>
        <dbReference type="ARBA" id="ARBA00023163"/>
    </source>
</evidence>
<dbReference type="InterPro" id="IPR003444">
    <property type="entry name" value="MraZ"/>
</dbReference>
<feature type="domain" description="SpoVT-AbrB" evidence="8">
    <location>
        <begin position="5"/>
        <end position="55"/>
    </location>
</feature>
<evidence type="ECO:0000256" key="4">
    <source>
        <dbReference type="ARBA" id="ARBA00023015"/>
    </source>
</evidence>
<reference evidence="9" key="2">
    <citation type="journal article" date="2021" name="PeerJ">
        <title>Extensive microbial diversity within the chicken gut microbiome revealed by metagenomics and culture.</title>
        <authorList>
            <person name="Gilroy R."/>
            <person name="Ravi A."/>
            <person name="Getino M."/>
            <person name="Pursley I."/>
            <person name="Horton D.L."/>
            <person name="Alikhan N.F."/>
            <person name="Baker D."/>
            <person name="Gharbi K."/>
            <person name="Hall N."/>
            <person name="Watson M."/>
            <person name="Adriaenssens E.M."/>
            <person name="Foster-Nyarko E."/>
            <person name="Jarju S."/>
            <person name="Secka A."/>
            <person name="Antonio M."/>
            <person name="Oren A."/>
            <person name="Chaudhuri R.R."/>
            <person name="La Ragione R."/>
            <person name="Hildebrand F."/>
            <person name="Pallen M.J."/>
        </authorList>
    </citation>
    <scope>NUCLEOTIDE SEQUENCE</scope>
    <source>
        <strain evidence="9">CHK176-6737</strain>
    </source>
</reference>
<dbReference type="InterPro" id="IPR035644">
    <property type="entry name" value="MraZ_C"/>
</dbReference>
<sequence length="160" mass="18017">MFYGKYPYALDSKGRISVPAKWRKQTSDDEFIGFVTPRGLTNSDRVCLHVYVESDFDAFMEKMESSRYSVVQAAETQILDRTVYLKLDAQGRITLPPEIRKAIHLENENTAIMFGAKKHFEIWNEQDKAFDSEAAEKRVSVVDVLDGKADTQAGGTAAEG</sequence>
<keyword evidence="5 7" id="KW-0238">DNA-binding</keyword>
<dbReference type="PANTHER" id="PTHR34701:SF1">
    <property type="entry name" value="TRANSCRIPTIONAL REGULATOR MRAZ"/>
    <property type="match status" value="1"/>
</dbReference>
<dbReference type="InterPro" id="IPR007159">
    <property type="entry name" value="SpoVT-AbrB_dom"/>
</dbReference>
<comment type="subcellular location">
    <subcellularLocation>
        <location evidence="7">Cytoplasm</location>
        <location evidence="7">Nucleoid</location>
    </subcellularLocation>
</comment>
<comment type="similarity">
    <text evidence="7">Belongs to the MraZ family.</text>
</comment>
<organism evidence="9 10">
    <name type="scientific">Candidatus Scybalenecus merdavium</name>
    <dbReference type="NCBI Taxonomy" id="2840939"/>
    <lineage>
        <taxon>Bacteria</taxon>
        <taxon>Bacillati</taxon>
        <taxon>Bacillota</taxon>
        <taxon>Clostridia</taxon>
        <taxon>Eubacteriales</taxon>
        <taxon>Oscillospiraceae</taxon>
        <taxon>Oscillospiraceae incertae sedis</taxon>
        <taxon>Candidatus Scybalenecus</taxon>
    </lineage>
</organism>
<gene>
    <name evidence="7" type="primary">mraZ</name>
    <name evidence="9" type="ORF">IAD23_05255</name>
</gene>
<dbReference type="InterPro" id="IPR035642">
    <property type="entry name" value="MraZ_N"/>
</dbReference>
<dbReference type="AlphaFoldDB" id="A0A9D1SNQ1"/>
<evidence type="ECO:0000256" key="2">
    <source>
        <dbReference type="ARBA" id="ARBA00022490"/>
    </source>
</evidence>
<evidence type="ECO:0000256" key="3">
    <source>
        <dbReference type="ARBA" id="ARBA00022737"/>
    </source>
</evidence>
<dbReference type="Proteomes" id="UP000824125">
    <property type="component" value="Unassembled WGS sequence"/>
</dbReference>
<dbReference type="PANTHER" id="PTHR34701">
    <property type="entry name" value="TRANSCRIPTIONAL REGULATOR MRAZ"/>
    <property type="match status" value="1"/>
</dbReference>
<dbReference type="SUPFAM" id="SSF89447">
    <property type="entry name" value="AbrB/MazE/MraZ-like"/>
    <property type="match status" value="1"/>
</dbReference>
<dbReference type="Pfam" id="PF02381">
    <property type="entry name" value="MraZ"/>
    <property type="match status" value="2"/>
</dbReference>
<keyword evidence="3" id="KW-0677">Repeat</keyword>
<dbReference type="CDD" id="cd16321">
    <property type="entry name" value="MraZ_C"/>
    <property type="match status" value="1"/>
</dbReference>
<feature type="domain" description="SpoVT-AbrB" evidence="8">
    <location>
        <begin position="82"/>
        <end position="127"/>
    </location>
</feature>
<protein>
    <recommendedName>
        <fullName evidence="1 7">Transcriptional regulator MraZ</fullName>
    </recommendedName>
</protein>
<comment type="subunit">
    <text evidence="7">Forms oligomers.</text>
</comment>
<evidence type="ECO:0000256" key="1">
    <source>
        <dbReference type="ARBA" id="ARBA00013860"/>
    </source>
</evidence>
<evidence type="ECO:0000256" key="5">
    <source>
        <dbReference type="ARBA" id="ARBA00023125"/>
    </source>
</evidence>
<dbReference type="PROSITE" id="PS51740">
    <property type="entry name" value="SPOVT_ABRB"/>
    <property type="match status" value="2"/>
</dbReference>
<dbReference type="InterPro" id="IPR038619">
    <property type="entry name" value="MraZ_sf"/>
</dbReference>
<dbReference type="EMBL" id="DVNM01000028">
    <property type="protein sequence ID" value="HIU69349.1"/>
    <property type="molecule type" value="Genomic_DNA"/>
</dbReference>
<evidence type="ECO:0000256" key="7">
    <source>
        <dbReference type="HAMAP-Rule" id="MF_01008"/>
    </source>
</evidence>
<proteinExistence type="inferred from homology"/>
<evidence type="ECO:0000259" key="8">
    <source>
        <dbReference type="PROSITE" id="PS51740"/>
    </source>
</evidence>